<protein>
    <recommendedName>
        <fullName evidence="2">10TM putative phosphate transporter extracellular tail domain-containing protein</fullName>
    </recommendedName>
</protein>
<feature type="compositionally biased region" description="Acidic residues" evidence="1">
    <location>
        <begin position="154"/>
        <end position="165"/>
    </location>
</feature>
<keyword evidence="4" id="KW-1185">Reference proteome</keyword>
<evidence type="ECO:0000313" key="4">
    <source>
        <dbReference type="Proteomes" id="UP000724874"/>
    </source>
</evidence>
<name>A0A9P5N934_GYMJU</name>
<evidence type="ECO:0000313" key="3">
    <source>
        <dbReference type="EMBL" id="KAF8875796.1"/>
    </source>
</evidence>
<dbReference type="Proteomes" id="UP000724874">
    <property type="component" value="Unassembled WGS sequence"/>
</dbReference>
<accession>A0A9P5N934</accession>
<sequence length="177" mass="19596">MANWLLERLRTKVRRDRSADNARLENLDLDEEIIESTIPVTPSSDGPAVGQVEEKNSNYLRRSNAPSKRLLASGATALTLDEFDLSGEDGDVHEFDHPSIYVDQSWIWIPKDTLGLSGYLKAELKDAGVDASDIGAFMDHKGVVEVTGSPADEGSLDEVTAETETENCRQIQDQRFM</sequence>
<dbReference type="InterPro" id="IPR022257">
    <property type="entry name" value="PHM7_ext"/>
</dbReference>
<dbReference type="EMBL" id="JADNYJ010000191">
    <property type="protein sequence ID" value="KAF8875796.1"/>
    <property type="molecule type" value="Genomic_DNA"/>
</dbReference>
<organism evidence="3 4">
    <name type="scientific">Gymnopilus junonius</name>
    <name type="common">Spectacular rustgill mushroom</name>
    <name type="synonym">Gymnopilus spectabilis subsp. junonius</name>
    <dbReference type="NCBI Taxonomy" id="109634"/>
    <lineage>
        <taxon>Eukaryota</taxon>
        <taxon>Fungi</taxon>
        <taxon>Dikarya</taxon>
        <taxon>Basidiomycota</taxon>
        <taxon>Agaricomycotina</taxon>
        <taxon>Agaricomycetes</taxon>
        <taxon>Agaricomycetidae</taxon>
        <taxon>Agaricales</taxon>
        <taxon>Agaricineae</taxon>
        <taxon>Hymenogastraceae</taxon>
        <taxon>Gymnopilus</taxon>
    </lineage>
</organism>
<evidence type="ECO:0000256" key="1">
    <source>
        <dbReference type="SAM" id="MobiDB-lite"/>
    </source>
</evidence>
<dbReference type="Pfam" id="PF12621">
    <property type="entry name" value="PHM7_ext"/>
    <property type="match status" value="1"/>
</dbReference>
<proteinExistence type="predicted"/>
<comment type="caution">
    <text evidence="3">The sequence shown here is derived from an EMBL/GenBank/DDBJ whole genome shotgun (WGS) entry which is preliminary data.</text>
</comment>
<dbReference type="AlphaFoldDB" id="A0A9P5N934"/>
<dbReference type="OrthoDB" id="1076608at2759"/>
<reference evidence="3" key="1">
    <citation type="submission" date="2020-11" db="EMBL/GenBank/DDBJ databases">
        <authorList>
            <consortium name="DOE Joint Genome Institute"/>
            <person name="Ahrendt S."/>
            <person name="Riley R."/>
            <person name="Andreopoulos W."/>
            <person name="LaButti K."/>
            <person name="Pangilinan J."/>
            <person name="Ruiz-duenas F.J."/>
            <person name="Barrasa J.M."/>
            <person name="Sanchez-Garcia M."/>
            <person name="Camarero S."/>
            <person name="Miyauchi S."/>
            <person name="Serrano A."/>
            <person name="Linde D."/>
            <person name="Babiker R."/>
            <person name="Drula E."/>
            <person name="Ayuso-Fernandez I."/>
            <person name="Pacheco R."/>
            <person name="Padilla G."/>
            <person name="Ferreira P."/>
            <person name="Barriuso J."/>
            <person name="Kellner H."/>
            <person name="Castanera R."/>
            <person name="Alfaro M."/>
            <person name="Ramirez L."/>
            <person name="Pisabarro A.G."/>
            <person name="Kuo A."/>
            <person name="Tritt A."/>
            <person name="Lipzen A."/>
            <person name="He G."/>
            <person name="Yan M."/>
            <person name="Ng V."/>
            <person name="Cullen D."/>
            <person name="Martin F."/>
            <person name="Rosso M.-N."/>
            <person name="Henrissat B."/>
            <person name="Hibbett D."/>
            <person name="Martinez A.T."/>
            <person name="Grigoriev I.V."/>
        </authorList>
    </citation>
    <scope>NUCLEOTIDE SEQUENCE</scope>
    <source>
        <strain evidence="3">AH 44721</strain>
    </source>
</reference>
<feature type="domain" description="10TM putative phosphate transporter extracellular tail" evidence="2">
    <location>
        <begin position="90"/>
        <end position="151"/>
    </location>
</feature>
<feature type="region of interest" description="Disordered" evidence="1">
    <location>
        <begin position="148"/>
        <end position="167"/>
    </location>
</feature>
<evidence type="ECO:0000259" key="2">
    <source>
        <dbReference type="Pfam" id="PF12621"/>
    </source>
</evidence>
<gene>
    <name evidence="3" type="ORF">CPB84DRAFT_439476</name>
</gene>